<evidence type="ECO:0000313" key="1">
    <source>
        <dbReference type="EMBL" id="EUB55236.1"/>
    </source>
</evidence>
<dbReference type="RefSeq" id="XP_024346432.1">
    <property type="nucleotide sequence ID" value="XM_024499148.1"/>
</dbReference>
<protein>
    <submittedName>
        <fullName evidence="1">Uncharacterized protein</fullName>
    </submittedName>
</protein>
<accession>W6U3S5</accession>
<comment type="caution">
    <text evidence="1">The sequence shown here is derived from an EMBL/GenBank/DDBJ whole genome shotgun (WGS) entry which is preliminary data.</text>
</comment>
<organism evidence="1 2">
    <name type="scientific">Echinococcus granulosus</name>
    <name type="common">Hydatid tapeworm</name>
    <dbReference type="NCBI Taxonomy" id="6210"/>
    <lineage>
        <taxon>Eukaryota</taxon>
        <taxon>Metazoa</taxon>
        <taxon>Spiralia</taxon>
        <taxon>Lophotrochozoa</taxon>
        <taxon>Platyhelminthes</taxon>
        <taxon>Cestoda</taxon>
        <taxon>Eucestoda</taxon>
        <taxon>Cyclophyllidea</taxon>
        <taxon>Taeniidae</taxon>
        <taxon>Echinococcus</taxon>
        <taxon>Echinococcus granulosus group</taxon>
    </lineage>
</organism>
<dbReference type="AlphaFoldDB" id="W6U3S5"/>
<gene>
    <name evidence="1" type="ORF">EGR_09899</name>
</gene>
<name>W6U3S5_ECHGR</name>
<evidence type="ECO:0000313" key="2">
    <source>
        <dbReference type="Proteomes" id="UP000019149"/>
    </source>
</evidence>
<dbReference type="Proteomes" id="UP000019149">
    <property type="component" value="Unassembled WGS sequence"/>
</dbReference>
<sequence length="87" mass="9164">MGEPETMVERGEGLCDTLVVRLTLGFGNGPFKCSAIIPPLSGLASGSCQQPLSPSQLTICATCVHSSLKSQSAESAWTKTTEAREQH</sequence>
<keyword evidence="2" id="KW-1185">Reference proteome</keyword>
<proteinExistence type="predicted"/>
<dbReference type="CTD" id="36345614"/>
<reference evidence="1 2" key="1">
    <citation type="journal article" date="2013" name="Nat. Genet.">
        <title>The genome of the hydatid tapeworm Echinococcus granulosus.</title>
        <authorList>
            <person name="Zheng H."/>
            <person name="Zhang W."/>
            <person name="Zhang L."/>
            <person name="Zhang Z."/>
            <person name="Li J."/>
            <person name="Lu G."/>
            <person name="Zhu Y."/>
            <person name="Wang Y."/>
            <person name="Huang Y."/>
            <person name="Liu J."/>
            <person name="Kang H."/>
            <person name="Chen J."/>
            <person name="Wang L."/>
            <person name="Chen A."/>
            <person name="Yu S."/>
            <person name="Gao Z."/>
            <person name="Jin L."/>
            <person name="Gu W."/>
            <person name="Wang Z."/>
            <person name="Zhao L."/>
            <person name="Shi B."/>
            <person name="Wen H."/>
            <person name="Lin R."/>
            <person name="Jones M.K."/>
            <person name="Brejova B."/>
            <person name="Vinar T."/>
            <person name="Zhao G."/>
            <person name="McManus D.P."/>
            <person name="Chen Z."/>
            <person name="Zhou Y."/>
            <person name="Wang S."/>
        </authorList>
    </citation>
    <scope>NUCLEOTIDE SEQUENCE [LARGE SCALE GENOMIC DNA]</scope>
</reference>
<dbReference type="EMBL" id="APAU02000174">
    <property type="protein sequence ID" value="EUB55236.1"/>
    <property type="molecule type" value="Genomic_DNA"/>
</dbReference>
<dbReference type="KEGG" id="egl:EGR_09899"/>
<dbReference type="GeneID" id="36345614"/>